<name>A0ABU1PP79_9PSEU</name>
<dbReference type="Proteomes" id="UP001268819">
    <property type="component" value="Unassembled WGS sequence"/>
</dbReference>
<reference evidence="2 3" key="1">
    <citation type="submission" date="2023-07" db="EMBL/GenBank/DDBJ databases">
        <title>Sequencing the genomes of 1000 actinobacteria strains.</title>
        <authorList>
            <person name="Klenk H.-P."/>
        </authorList>
    </citation>
    <scope>NUCLEOTIDE SEQUENCE [LARGE SCALE GENOMIC DNA]</scope>
    <source>
        <strain evidence="2 3">DSM 43749</strain>
    </source>
</reference>
<dbReference type="EMBL" id="JAVDSG010000001">
    <property type="protein sequence ID" value="MDR6592465.1"/>
    <property type="molecule type" value="Genomic_DNA"/>
</dbReference>
<accession>A0ABU1PP79</accession>
<sequence length="86" mass="9915">MQLANLAPPHVQHIVGESWMRRERCGERERRPEPAVFTGANGGPHRRSNFRRRVWLPLVEGDPVQGWAPILPGMHFMTYVTCTRRG</sequence>
<evidence type="ECO:0000313" key="3">
    <source>
        <dbReference type="Proteomes" id="UP001268819"/>
    </source>
</evidence>
<proteinExistence type="predicted"/>
<dbReference type="RefSeq" id="WP_310304024.1">
    <property type="nucleotide sequence ID" value="NZ_BAAAXB010000001.1"/>
</dbReference>
<gene>
    <name evidence="2" type="ORF">J2S66_000849</name>
</gene>
<evidence type="ECO:0000256" key="1">
    <source>
        <dbReference type="SAM" id="MobiDB-lite"/>
    </source>
</evidence>
<protein>
    <submittedName>
        <fullName evidence="2">Uncharacterized protein</fullName>
    </submittedName>
</protein>
<comment type="caution">
    <text evidence="2">The sequence shown here is derived from an EMBL/GenBank/DDBJ whole genome shotgun (WGS) entry which is preliminary data.</text>
</comment>
<feature type="region of interest" description="Disordered" evidence="1">
    <location>
        <begin position="26"/>
        <end position="46"/>
    </location>
</feature>
<evidence type="ECO:0000313" key="2">
    <source>
        <dbReference type="EMBL" id="MDR6592465.1"/>
    </source>
</evidence>
<keyword evidence="3" id="KW-1185">Reference proteome</keyword>
<organism evidence="2 3">
    <name type="scientific">Saccharothrix longispora</name>
    <dbReference type="NCBI Taxonomy" id="33920"/>
    <lineage>
        <taxon>Bacteria</taxon>
        <taxon>Bacillati</taxon>
        <taxon>Actinomycetota</taxon>
        <taxon>Actinomycetes</taxon>
        <taxon>Pseudonocardiales</taxon>
        <taxon>Pseudonocardiaceae</taxon>
        <taxon>Saccharothrix</taxon>
    </lineage>
</organism>